<proteinExistence type="predicted"/>
<reference evidence="3" key="1">
    <citation type="journal article" date="2019" name="Int. J. Syst. Evol. Microbiol.">
        <title>The Global Catalogue of Microorganisms (GCM) 10K type strain sequencing project: providing services to taxonomists for standard genome sequencing and annotation.</title>
        <authorList>
            <consortium name="The Broad Institute Genomics Platform"/>
            <consortium name="The Broad Institute Genome Sequencing Center for Infectious Disease"/>
            <person name="Wu L."/>
            <person name="Ma J."/>
        </authorList>
    </citation>
    <scope>NUCLEOTIDE SEQUENCE [LARGE SCALE GENOMIC DNA]</scope>
    <source>
        <strain evidence="3">JCM 12696</strain>
    </source>
</reference>
<sequence>MVEPYGRLVAPRRIVTHMGELRQSRHEPHRHDSAACWFRPERDRTDTRVSDQPPDATHHTKGAGGDTRPGAAATFRWAVRAQILTYRLT</sequence>
<dbReference type="Proteomes" id="UP001501371">
    <property type="component" value="Unassembled WGS sequence"/>
</dbReference>
<feature type="region of interest" description="Disordered" evidence="1">
    <location>
        <begin position="20"/>
        <end position="71"/>
    </location>
</feature>
<organism evidence="2 3">
    <name type="scientific">Streptomyces hebeiensis</name>
    <dbReference type="NCBI Taxonomy" id="229486"/>
    <lineage>
        <taxon>Bacteria</taxon>
        <taxon>Bacillati</taxon>
        <taxon>Actinomycetota</taxon>
        <taxon>Actinomycetes</taxon>
        <taxon>Kitasatosporales</taxon>
        <taxon>Streptomycetaceae</taxon>
        <taxon>Streptomyces</taxon>
    </lineage>
</organism>
<name>A0ABP4F484_9ACTN</name>
<evidence type="ECO:0000256" key="1">
    <source>
        <dbReference type="SAM" id="MobiDB-lite"/>
    </source>
</evidence>
<comment type="caution">
    <text evidence="2">The sequence shown here is derived from an EMBL/GenBank/DDBJ whole genome shotgun (WGS) entry which is preliminary data.</text>
</comment>
<protein>
    <submittedName>
        <fullName evidence="2">Uncharacterized protein</fullName>
    </submittedName>
</protein>
<feature type="compositionally biased region" description="Basic and acidic residues" evidence="1">
    <location>
        <begin position="20"/>
        <end position="49"/>
    </location>
</feature>
<dbReference type="EMBL" id="BAAAKV010000001">
    <property type="protein sequence ID" value="GAA1150447.1"/>
    <property type="molecule type" value="Genomic_DNA"/>
</dbReference>
<accession>A0ABP4F484</accession>
<evidence type="ECO:0000313" key="3">
    <source>
        <dbReference type="Proteomes" id="UP001501371"/>
    </source>
</evidence>
<gene>
    <name evidence="2" type="ORF">GCM10009654_02230</name>
</gene>
<evidence type="ECO:0000313" key="2">
    <source>
        <dbReference type="EMBL" id="GAA1150447.1"/>
    </source>
</evidence>
<keyword evidence="3" id="KW-1185">Reference proteome</keyword>